<dbReference type="EMBL" id="BMYF01000004">
    <property type="protein sequence ID" value="GHB29997.1"/>
    <property type="molecule type" value="Genomic_DNA"/>
</dbReference>
<keyword evidence="3" id="KW-1185">Reference proteome</keyword>
<proteinExistence type="predicted"/>
<evidence type="ECO:0000313" key="3">
    <source>
        <dbReference type="Proteomes" id="UP000642809"/>
    </source>
</evidence>
<name>A0A8J3G4R3_9BACT</name>
<feature type="domain" description="DUF4382" evidence="1">
    <location>
        <begin position="22"/>
        <end position="165"/>
    </location>
</feature>
<protein>
    <recommendedName>
        <fullName evidence="1">DUF4382 domain-containing protein</fullName>
    </recommendedName>
</protein>
<organism evidence="2 3">
    <name type="scientific">Mongoliitalea lutea</name>
    <dbReference type="NCBI Taxonomy" id="849756"/>
    <lineage>
        <taxon>Bacteria</taxon>
        <taxon>Pseudomonadati</taxon>
        <taxon>Bacteroidota</taxon>
        <taxon>Cytophagia</taxon>
        <taxon>Cytophagales</taxon>
        <taxon>Cyclobacteriaceae</taxon>
        <taxon>Mongoliitalea</taxon>
    </lineage>
</organism>
<sequence length="259" mass="27878">MVIIGLIGLFFACTNESARNQALINVFLVDAPGDFDAALIEILGVEVSISGGRTGESVQTFFLPNLAGNRQINVSALIGGEQFLIGRDEVPVGQIIEMKLILGENNRVRIDGATEPLRFVSAASQEPSIQTNFLLSAGISHDLIIDFDVQRSVTGQRGNDYFLEPVIRAFSTSNTGIISGTIRPAGQQAVLYAIQNRDTVTSTISNLSSGQFQLRGLSGTYTVGILPFNNELRRDSLVNIVVTPQTATQAGNINLQPRQ</sequence>
<dbReference type="RefSeq" id="WP_229800509.1">
    <property type="nucleotide sequence ID" value="NZ_BMYF01000004.1"/>
</dbReference>
<dbReference type="AlphaFoldDB" id="A0A8J3G4R3"/>
<comment type="caution">
    <text evidence="2">The sequence shown here is derived from an EMBL/GenBank/DDBJ whole genome shotgun (WGS) entry which is preliminary data.</text>
</comment>
<gene>
    <name evidence="2" type="ORF">GCM10008106_08570</name>
</gene>
<dbReference type="Pfam" id="PF14321">
    <property type="entry name" value="DUF4382"/>
    <property type="match status" value="1"/>
</dbReference>
<evidence type="ECO:0000313" key="2">
    <source>
        <dbReference type="EMBL" id="GHB29997.1"/>
    </source>
</evidence>
<dbReference type="InterPro" id="IPR025491">
    <property type="entry name" value="DUF4382"/>
</dbReference>
<dbReference type="Proteomes" id="UP000642809">
    <property type="component" value="Unassembled WGS sequence"/>
</dbReference>
<evidence type="ECO:0000259" key="1">
    <source>
        <dbReference type="Pfam" id="PF14321"/>
    </source>
</evidence>
<reference evidence="2" key="1">
    <citation type="journal article" date="2014" name="Int. J. Syst. Evol. Microbiol.">
        <title>Complete genome sequence of Corynebacterium casei LMG S-19264T (=DSM 44701T), isolated from a smear-ripened cheese.</title>
        <authorList>
            <consortium name="US DOE Joint Genome Institute (JGI-PGF)"/>
            <person name="Walter F."/>
            <person name="Albersmeier A."/>
            <person name="Kalinowski J."/>
            <person name="Ruckert C."/>
        </authorList>
    </citation>
    <scope>NUCLEOTIDE SEQUENCE</scope>
    <source>
        <strain evidence="2">KCTC 23224</strain>
    </source>
</reference>
<reference evidence="2" key="2">
    <citation type="submission" date="2020-09" db="EMBL/GenBank/DDBJ databases">
        <authorList>
            <person name="Sun Q."/>
            <person name="Kim S."/>
        </authorList>
    </citation>
    <scope>NUCLEOTIDE SEQUENCE</scope>
    <source>
        <strain evidence="2">KCTC 23224</strain>
    </source>
</reference>
<accession>A0A8J3G4R3</accession>